<dbReference type="InterPro" id="IPR001611">
    <property type="entry name" value="Leu-rich_rpt"/>
</dbReference>
<sequence>MEIVSLVYTTITSLWDFTCKHADDVRKLQANLKALENALEQLRDAREDVKRRVEVAEEQQMMRRKQVDSWLQRVDGVEMGLIEILENGNREVQKKCNCGVCHQNLWLSYKLGKKVKRKLKEVYELKNEGHFDVVADTLPHGPVYERPMEETIGLSSLFDKLWECINDEQVKIIGIFGMGGVGKTTLLKRINNEFLKERNGFDLVVWVTVSKQSNVEKVQEVICQRLKLPENLWKSRNEDEKAVEIFRVLQKKKFVLLLDDIWKPIDLLKLGVPSMKNQNTSRSKIVFTTRYENVCSYMEADKKFKVECLAREEALALFQNKVGSSTLNSHPDIPRFVEIMAKECKGLPLALIAVSRAMAGKTDPRDWERAVENFKKNPSNFSGIDEDVFHVLKFSYDSLHDDVTKSCFLYCCIFPEDYDILSVDLVELWIGEGFLDDFDDVYEARNQGHEIIRCLKVASLLEGGKSQEHVKMHDVIRDMVLWISSGFSSKKKKVLVLENDGLIEMNRTNCERISLWNCSQEDVPEKPSCPSLVTLLVRQTKILRFPIGFFQNMAVIRVLDLSSNFRLSELPSGTENLVNLQCLNLSHTRIKELPVDLKNLQRLRYLLLSSTYQMELIPREVLLSFSLLQVFSISGNRPSKGTSESNVLSNGRIALLEELECLECLNDISITIDDFPSMQKLLSSYKLQECLSYLCLERCEGLVSLTFSTSSLRRMRHLERLDVYYCQLENVKIYQESQSFPQTGFLRSGSFGSLRKVYVAYCDMLSDLTFLVYAPSLEFLDVSHCMSIQEIISDRHCTEIALTEENLSAFSRLVTIRLINLPSLRSIFPRALPFLSLREVQVGSCYSLNRLPFDANSARNSLKEIRGSALWWFLLRWHDKSLFQSYFVEDGLIW</sequence>
<dbReference type="InterPro" id="IPR042197">
    <property type="entry name" value="Apaf_helical"/>
</dbReference>
<evidence type="ECO:0000256" key="5">
    <source>
        <dbReference type="ARBA" id="ARBA00022821"/>
    </source>
</evidence>
<dbReference type="PANTHER" id="PTHR33463">
    <property type="entry name" value="NB-ARC DOMAIN-CONTAINING PROTEIN-RELATED"/>
    <property type="match status" value="1"/>
</dbReference>
<dbReference type="FunFam" id="3.40.50.300:FF:001091">
    <property type="entry name" value="Probable disease resistance protein At1g61300"/>
    <property type="match status" value="1"/>
</dbReference>
<reference evidence="11 12" key="1">
    <citation type="submission" date="2024-11" db="EMBL/GenBank/DDBJ databases">
        <title>A near-complete genome assembly of Cinchona calisaya.</title>
        <authorList>
            <person name="Lian D.C."/>
            <person name="Zhao X.W."/>
            <person name="Wei L."/>
        </authorList>
    </citation>
    <scope>NUCLEOTIDE SEQUENCE [LARGE SCALE GENOMIC DNA]</scope>
    <source>
        <tissue evidence="11">Nenye</tissue>
    </source>
</reference>
<evidence type="ECO:0000256" key="6">
    <source>
        <dbReference type="ARBA" id="ARBA00022840"/>
    </source>
</evidence>
<dbReference type="PROSITE" id="PS51450">
    <property type="entry name" value="LRR"/>
    <property type="match status" value="1"/>
</dbReference>
<dbReference type="InterPro" id="IPR032675">
    <property type="entry name" value="LRR_dom_sf"/>
</dbReference>
<protein>
    <recommendedName>
        <fullName evidence="13">AAA+ ATPase domain-containing protein</fullName>
    </recommendedName>
</protein>
<feature type="domain" description="Disease resistance protein At4g27190-like leucine-rich repeats" evidence="9">
    <location>
        <begin position="748"/>
        <end position="854"/>
    </location>
</feature>
<dbReference type="FunFam" id="1.10.8.430:FF:000003">
    <property type="entry name" value="Probable disease resistance protein At5g66910"/>
    <property type="match status" value="1"/>
</dbReference>
<evidence type="ECO:0008006" key="13">
    <source>
        <dbReference type="Google" id="ProtNLM"/>
    </source>
</evidence>
<dbReference type="FunFam" id="1.10.10.10:FF:000322">
    <property type="entry name" value="Probable disease resistance protein At1g63360"/>
    <property type="match status" value="1"/>
</dbReference>
<comment type="caution">
    <text evidence="11">The sequence shown here is derived from an EMBL/GenBank/DDBJ whole genome shotgun (WGS) entry which is preliminary data.</text>
</comment>
<gene>
    <name evidence="11" type="ORF">ACH5RR_008125</name>
</gene>
<dbReference type="Pfam" id="PF13855">
    <property type="entry name" value="LRR_8"/>
    <property type="match status" value="1"/>
</dbReference>
<dbReference type="InterPro" id="IPR027417">
    <property type="entry name" value="P-loop_NTPase"/>
</dbReference>
<dbReference type="InterPro" id="IPR036388">
    <property type="entry name" value="WH-like_DNA-bd_sf"/>
</dbReference>
<dbReference type="Pfam" id="PF23559">
    <property type="entry name" value="WHD_DRP"/>
    <property type="match status" value="1"/>
</dbReference>
<evidence type="ECO:0000256" key="3">
    <source>
        <dbReference type="ARBA" id="ARBA00022737"/>
    </source>
</evidence>
<dbReference type="PRINTS" id="PR00364">
    <property type="entry name" value="DISEASERSIST"/>
</dbReference>
<evidence type="ECO:0000256" key="4">
    <source>
        <dbReference type="ARBA" id="ARBA00022741"/>
    </source>
</evidence>
<evidence type="ECO:0000256" key="1">
    <source>
        <dbReference type="ARBA" id="ARBA00008894"/>
    </source>
</evidence>
<evidence type="ECO:0000259" key="10">
    <source>
        <dbReference type="Pfam" id="PF23559"/>
    </source>
</evidence>
<dbReference type="EMBL" id="JBJUIK010000004">
    <property type="protein sequence ID" value="KAL3528803.1"/>
    <property type="molecule type" value="Genomic_DNA"/>
</dbReference>
<keyword evidence="7" id="KW-0175">Coiled coil</keyword>
<dbReference type="Pfam" id="PF00931">
    <property type="entry name" value="NB-ARC"/>
    <property type="match status" value="1"/>
</dbReference>
<keyword evidence="2" id="KW-0433">Leucine-rich repeat</keyword>
<dbReference type="SUPFAM" id="SSF52058">
    <property type="entry name" value="L domain-like"/>
    <property type="match status" value="1"/>
</dbReference>
<dbReference type="InterPro" id="IPR050905">
    <property type="entry name" value="Plant_NBS-LRR"/>
</dbReference>
<keyword evidence="3" id="KW-0677">Repeat</keyword>
<comment type="similarity">
    <text evidence="1">Belongs to the disease resistance NB-LRR family.</text>
</comment>
<evidence type="ECO:0000259" key="8">
    <source>
        <dbReference type="Pfam" id="PF00931"/>
    </source>
</evidence>
<keyword evidence="5" id="KW-0611">Plant defense</keyword>
<evidence type="ECO:0000313" key="12">
    <source>
        <dbReference type="Proteomes" id="UP001630127"/>
    </source>
</evidence>
<keyword evidence="12" id="KW-1185">Reference proteome</keyword>
<evidence type="ECO:0000256" key="7">
    <source>
        <dbReference type="SAM" id="Coils"/>
    </source>
</evidence>
<dbReference type="Gene3D" id="3.80.10.10">
    <property type="entry name" value="Ribonuclease Inhibitor"/>
    <property type="match status" value="2"/>
</dbReference>
<dbReference type="Pfam" id="PF23247">
    <property type="entry name" value="LRR_RPS2"/>
    <property type="match status" value="1"/>
</dbReference>
<keyword evidence="4" id="KW-0547">Nucleotide-binding</keyword>
<dbReference type="InterPro" id="IPR058922">
    <property type="entry name" value="WHD_DRP"/>
</dbReference>
<dbReference type="GO" id="GO:0005524">
    <property type="term" value="F:ATP binding"/>
    <property type="evidence" value="ECO:0007669"/>
    <property type="project" value="UniProtKB-KW"/>
</dbReference>
<evidence type="ECO:0000259" key="9">
    <source>
        <dbReference type="Pfam" id="PF23247"/>
    </source>
</evidence>
<evidence type="ECO:0000313" key="11">
    <source>
        <dbReference type="EMBL" id="KAL3528803.1"/>
    </source>
</evidence>
<dbReference type="PANTHER" id="PTHR33463:SF220">
    <property type="entry name" value="NB-ARC DOMAIN-CONTAINING PROTEIN"/>
    <property type="match status" value="1"/>
</dbReference>
<dbReference type="SUPFAM" id="SSF52540">
    <property type="entry name" value="P-loop containing nucleoside triphosphate hydrolases"/>
    <property type="match status" value="1"/>
</dbReference>
<dbReference type="AlphaFoldDB" id="A0ABD3ACC8"/>
<accession>A0ABD3ACC8</accession>
<dbReference type="GO" id="GO:0051607">
    <property type="term" value="P:defense response to virus"/>
    <property type="evidence" value="ECO:0007669"/>
    <property type="project" value="UniProtKB-ARBA"/>
</dbReference>
<feature type="domain" description="Disease resistance protein winged helix" evidence="10">
    <location>
        <begin position="413"/>
        <end position="480"/>
    </location>
</feature>
<evidence type="ECO:0000256" key="2">
    <source>
        <dbReference type="ARBA" id="ARBA00022614"/>
    </source>
</evidence>
<feature type="domain" description="NB-ARC" evidence="8">
    <location>
        <begin position="158"/>
        <end position="326"/>
    </location>
</feature>
<dbReference type="Gene3D" id="1.10.10.10">
    <property type="entry name" value="Winged helix-like DNA-binding domain superfamily/Winged helix DNA-binding domain"/>
    <property type="match status" value="1"/>
</dbReference>
<dbReference type="Gene3D" id="3.40.50.300">
    <property type="entry name" value="P-loop containing nucleotide triphosphate hydrolases"/>
    <property type="match status" value="1"/>
</dbReference>
<feature type="coiled-coil region" evidence="7">
    <location>
        <begin position="25"/>
        <end position="59"/>
    </location>
</feature>
<organism evidence="11 12">
    <name type="scientific">Cinchona calisaya</name>
    <dbReference type="NCBI Taxonomy" id="153742"/>
    <lineage>
        <taxon>Eukaryota</taxon>
        <taxon>Viridiplantae</taxon>
        <taxon>Streptophyta</taxon>
        <taxon>Embryophyta</taxon>
        <taxon>Tracheophyta</taxon>
        <taxon>Spermatophyta</taxon>
        <taxon>Magnoliopsida</taxon>
        <taxon>eudicotyledons</taxon>
        <taxon>Gunneridae</taxon>
        <taxon>Pentapetalae</taxon>
        <taxon>asterids</taxon>
        <taxon>lamiids</taxon>
        <taxon>Gentianales</taxon>
        <taxon>Rubiaceae</taxon>
        <taxon>Cinchonoideae</taxon>
        <taxon>Cinchoneae</taxon>
        <taxon>Cinchona</taxon>
    </lineage>
</organism>
<dbReference type="Gene3D" id="1.10.8.430">
    <property type="entry name" value="Helical domain of apoptotic protease-activating factors"/>
    <property type="match status" value="1"/>
</dbReference>
<keyword evidence="6" id="KW-0067">ATP-binding</keyword>
<name>A0ABD3ACC8_9GENT</name>
<dbReference type="Proteomes" id="UP001630127">
    <property type="component" value="Unassembled WGS sequence"/>
</dbReference>
<proteinExistence type="inferred from homology"/>
<dbReference type="InterPro" id="IPR057135">
    <property type="entry name" value="At4g27190-like_LRR"/>
</dbReference>
<dbReference type="InterPro" id="IPR002182">
    <property type="entry name" value="NB-ARC"/>
</dbReference>